<keyword evidence="2" id="KW-1185">Reference proteome</keyword>
<proteinExistence type="predicted"/>
<organism evidence="1 2">
    <name type="scientific">Dreissena polymorpha</name>
    <name type="common">Zebra mussel</name>
    <name type="synonym">Mytilus polymorpha</name>
    <dbReference type="NCBI Taxonomy" id="45954"/>
    <lineage>
        <taxon>Eukaryota</taxon>
        <taxon>Metazoa</taxon>
        <taxon>Spiralia</taxon>
        <taxon>Lophotrochozoa</taxon>
        <taxon>Mollusca</taxon>
        <taxon>Bivalvia</taxon>
        <taxon>Autobranchia</taxon>
        <taxon>Heteroconchia</taxon>
        <taxon>Euheterodonta</taxon>
        <taxon>Imparidentia</taxon>
        <taxon>Neoheterodontei</taxon>
        <taxon>Myida</taxon>
        <taxon>Dreissenoidea</taxon>
        <taxon>Dreissenidae</taxon>
        <taxon>Dreissena</taxon>
    </lineage>
</organism>
<accession>A0A9D4EXT6</accession>
<comment type="caution">
    <text evidence="1">The sequence shown here is derived from an EMBL/GenBank/DDBJ whole genome shotgun (WGS) entry which is preliminary data.</text>
</comment>
<sequence length="53" mass="5948">MDISGAVDHRSYCVKVDSSTSCNLLSSRLSIKQLDDRSSVLLSFRIVRPYPCQ</sequence>
<dbReference type="Proteomes" id="UP000828390">
    <property type="component" value="Unassembled WGS sequence"/>
</dbReference>
<evidence type="ECO:0000313" key="1">
    <source>
        <dbReference type="EMBL" id="KAH3787808.1"/>
    </source>
</evidence>
<evidence type="ECO:0000313" key="2">
    <source>
        <dbReference type="Proteomes" id="UP000828390"/>
    </source>
</evidence>
<reference evidence="1" key="1">
    <citation type="journal article" date="2019" name="bioRxiv">
        <title>The Genome of the Zebra Mussel, Dreissena polymorpha: A Resource for Invasive Species Research.</title>
        <authorList>
            <person name="McCartney M.A."/>
            <person name="Auch B."/>
            <person name="Kono T."/>
            <person name="Mallez S."/>
            <person name="Zhang Y."/>
            <person name="Obille A."/>
            <person name="Becker A."/>
            <person name="Abrahante J.E."/>
            <person name="Garbe J."/>
            <person name="Badalamenti J.P."/>
            <person name="Herman A."/>
            <person name="Mangelson H."/>
            <person name="Liachko I."/>
            <person name="Sullivan S."/>
            <person name="Sone E.D."/>
            <person name="Koren S."/>
            <person name="Silverstein K.A.T."/>
            <person name="Beckman K.B."/>
            <person name="Gohl D.M."/>
        </authorList>
    </citation>
    <scope>NUCLEOTIDE SEQUENCE</scope>
    <source>
        <strain evidence="1">Duluth1</strain>
        <tissue evidence="1">Whole animal</tissue>
    </source>
</reference>
<gene>
    <name evidence="1" type="ORF">DPMN_165937</name>
</gene>
<protein>
    <submittedName>
        <fullName evidence="1">Uncharacterized protein</fullName>
    </submittedName>
</protein>
<dbReference type="EMBL" id="JAIWYP010000008">
    <property type="protein sequence ID" value="KAH3787808.1"/>
    <property type="molecule type" value="Genomic_DNA"/>
</dbReference>
<reference evidence="1" key="2">
    <citation type="submission" date="2020-11" db="EMBL/GenBank/DDBJ databases">
        <authorList>
            <person name="McCartney M.A."/>
            <person name="Auch B."/>
            <person name="Kono T."/>
            <person name="Mallez S."/>
            <person name="Becker A."/>
            <person name="Gohl D.M."/>
            <person name="Silverstein K.A.T."/>
            <person name="Koren S."/>
            <person name="Bechman K.B."/>
            <person name="Herman A."/>
            <person name="Abrahante J.E."/>
            <person name="Garbe J."/>
        </authorList>
    </citation>
    <scope>NUCLEOTIDE SEQUENCE</scope>
    <source>
        <strain evidence="1">Duluth1</strain>
        <tissue evidence="1">Whole animal</tissue>
    </source>
</reference>
<name>A0A9D4EXT6_DREPO</name>
<dbReference type="AlphaFoldDB" id="A0A9D4EXT6"/>